<reference evidence="2" key="2">
    <citation type="journal article" name="Front. Microbiol.">
        <title>Degradative Capacity of Two Strains of Rhodonia placenta: From Phenotype to Genotype.</title>
        <authorList>
            <person name="Kolle M."/>
            <person name="Horta M.A.C."/>
            <person name="Nowrousian M."/>
            <person name="Ohm R.A."/>
            <person name="Benz J.P."/>
            <person name="Pilgard A."/>
        </authorList>
    </citation>
    <scope>NUCLEOTIDE SEQUENCE</scope>
    <source>
        <strain evidence="2">FPRL280</strain>
    </source>
</reference>
<organism evidence="2 3">
    <name type="scientific">Rhodonia placenta</name>
    <dbReference type="NCBI Taxonomy" id="104341"/>
    <lineage>
        <taxon>Eukaryota</taxon>
        <taxon>Fungi</taxon>
        <taxon>Dikarya</taxon>
        <taxon>Basidiomycota</taxon>
        <taxon>Agaricomycotina</taxon>
        <taxon>Agaricomycetes</taxon>
        <taxon>Polyporales</taxon>
        <taxon>Adustoporiaceae</taxon>
        <taxon>Rhodonia</taxon>
    </lineage>
</organism>
<feature type="region of interest" description="Disordered" evidence="1">
    <location>
        <begin position="1"/>
        <end position="35"/>
    </location>
</feature>
<name>A0A8H7P5B8_9APHY</name>
<reference evidence="2" key="1">
    <citation type="submission" date="2020-11" db="EMBL/GenBank/DDBJ databases">
        <authorList>
            <person name="Koelle M."/>
            <person name="Horta M.A.C."/>
            <person name="Nowrousian M."/>
            <person name="Ohm R.A."/>
            <person name="Benz P."/>
            <person name="Pilgard A."/>
        </authorList>
    </citation>
    <scope>NUCLEOTIDE SEQUENCE</scope>
    <source>
        <strain evidence="2">FPRL280</strain>
    </source>
</reference>
<dbReference type="Proteomes" id="UP000639403">
    <property type="component" value="Unassembled WGS sequence"/>
</dbReference>
<accession>A0A8H7P5B8</accession>
<evidence type="ECO:0000313" key="2">
    <source>
        <dbReference type="EMBL" id="KAF9816757.1"/>
    </source>
</evidence>
<protein>
    <submittedName>
        <fullName evidence="2">Uncharacterized protein</fullName>
    </submittedName>
</protein>
<dbReference type="AlphaFoldDB" id="A0A8H7P5B8"/>
<evidence type="ECO:0000256" key="1">
    <source>
        <dbReference type="SAM" id="MobiDB-lite"/>
    </source>
</evidence>
<comment type="caution">
    <text evidence="2">The sequence shown here is derived from an EMBL/GenBank/DDBJ whole genome shotgun (WGS) entry which is preliminary data.</text>
</comment>
<sequence length="251" mass="28124">MHSPTSPDPHHQPQGVLYPPIDPELDVQGSPDSQNQLTSQMNRLYVASTPAGLDNADQQRIVSESVEMHDGVHLPQAAQRTLGQAGAPMQRVQVVGRMKPMIDEHKVKPFVGLDPGRRPTEAELQQARLYKELLLKQLIRPGIDNMVPQHVPLEYQAKYARNFEELLGYTHQVVPVLELFICAYNDYIVKKLIAAGMTVLSQKALSDTKGSPCYLIRFQDLRNITSTMKAASEAIPYKRMWGGQPSSQPHR</sequence>
<evidence type="ECO:0000313" key="3">
    <source>
        <dbReference type="Proteomes" id="UP000639403"/>
    </source>
</evidence>
<proteinExistence type="predicted"/>
<dbReference type="EMBL" id="JADOXO010000053">
    <property type="protein sequence ID" value="KAF9816757.1"/>
    <property type="molecule type" value="Genomic_DNA"/>
</dbReference>
<gene>
    <name evidence="2" type="ORF">IEO21_03919</name>
</gene>